<accession>R7U8W4</accession>
<dbReference type="OrthoDB" id="6159439at2759"/>
<reference evidence="11" key="1">
    <citation type="submission" date="2012-12" db="EMBL/GenBank/DDBJ databases">
        <authorList>
            <person name="Hellsten U."/>
            <person name="Grimwood J."/>
            <person name="Chapman J.A."/>
            <person name="Shapiro H."/>
            <person name="Aerts A."/>
            <person name="Otillar R.P."/>
            <person name="Terry A.Y."/>
            <person name="Boore J.L."/>
            <person name="Simakov O."/>
            <person name="Marletaz F."/>
            <person name="Cho S.-J."/>
            <person name="Edsinger-Gonzales E."/>
            <person name="Havlak P."/>
            <person name="Kuo D.-H."/>
            <person name="Larsson T."/>
            <person name="Lv J."/>
            <person name="Arendt D."/>
            <person name="Savage R."/>
            <person name="Osoegawa K."/>
            <person name="de Jong P."/>
            <person name="Lindberg D.R."/>
            <person name="Seaver E.C."/>
            <person name="Weisblat D.A."/>
            <person name="Putnam N.H."/>
            <person name="Grigoriev I.V."/>
            <person name="Rokhsar D.S."/>
        </authorList>
    </citation>
    <scope>NUCLEOTIDE SEQUENCE</scope>
    <source>
        <strain evidence="11">I ESC-2004</strain>
    </source>
</reference>
<evidence type="ECO:0000256" key="5">
    <source>
        <dbReference type="PROSITE-ProRule" id="PRU00108"/>
    </source>
</evidence>
<dbReference type="EMBL" id="KB304086">
    <property type="protein sequence ID" value="ELU02409.1"/>
    <property type="molecule type" value="Genomic_DNA"/>
</dbReference>
<evidence type="ECO:0000313" key="9">
    <source>
        <dbReference type="EMBL" id="ELU02409.1"/>
    </source>
</evidence>
<name>R7U8W4_CAPTE</name>
<dbReference type="InterPro" id="IPR009057">
    <property type="entry name" value="Homeodomain-like_sf"/>
</dbReference>
<evidence type="ECO:0000259" key="8">
    <source>
        <dbReference type="PROSITE" id="PS50071"/>
    </source>
</evidence>
<dbReference type="EnsemblMetazoa" id="CapteT208832">
    <property type="protein sequence ID" value="CapteP208832"/>
    <property type="gene ID" value="CapteG208832"/>
</dbReference>
<feature type="compositionally biased region" description="Basic and acidic residues" evidence="7">
    <location>
        <begin position="72"/>
        <end position="84"/>
    </location>
</feature>
<dbReference type="PROSITE" id="PS00027">
    <property type="entry name" value="HOMEOBOX_1"/>
    <property type="match status" value="1"/>
</dbReference>
<evidence type="ECO:0000256" key="1">
    <source>
        <dbReference type="ARBA" id="ARBA00004123"/>
    </source>
</evidence>
<dbReference type="GO" id="GO:0005634">
    <property type="term" value="C:nucleus"/>
    <property type="evidence" value="ECO:0007669"/>
    <property type="project" value="UniProtKB-SubCell"/>
</dbReference>
<dbReference type="GO" id="GO:0000981">
    <property type="term" value="F:DNA-binding transcription factor activity, RNA polymerase II-specific"/>
    <property type="evidence" value="ECO:0007669"/>
    <property type="project" value="InterPro"/>
</dbReference>
<evidence type="ECO:0000256" key="2">
    <source>
        <dbReference type="ARBA" id="ARBA00023125"/>
    </source>
</evidence>
<evidence type="ECO:0000256" key="4">
    <source>
        <dbReference type="ARBA" id="ARBA00023242"/>
    </source>
</evidence>
<evidence type="ECO:0000256" key="7">
    <source>
        <dbReference type="SAM" id="MobiDB-lite"/>
    </source>
</evidence>
<evidence type="ECO:0000313" key="10">
    <source>
        <dbReference type="EnsemblMetazoa" id="CapteP208832"/>
    </source>
</evidence>
<dbReference type="STRING" id="283909.R7U8W4"/>
<dbReference type="SUPFAM" id="SSF46689">
    <property type="entry name" value="Homeodomain-like"/>
    <property type="match status" value="1"/>
</dbReference>
<dbReference type="EMBL" id="AMQN01008843">
    <property type="status" value="NOT_ANNOTATED_CDS"/>
    <property type="molecule type" value="Genomic_DNA"/>
</dbReference>
<feature type="compositionally biased region" description="Low complexity" evidence="7">
    <location>
        <begin position="53"/>
        <end position="67"/>
    </location>
</feature>
<comment type="subcellular location">
    <subcellularLocation>
        <location evidence="1 5 6">Nucleus</location>
    </subcellularLocation>
</comment>
<dbReference type="AlphaFoldDB" id="R7U8W4"/>
<proteinExistence type="predicted"/>
<dbReference type="SMART" id="SM00389">
    <property type="entry name" value="HOX"/>
    <property type="match status" value="1"/>
</dbReference>
<reference evidence="9 11" key="2">
    <citation type="journal article" date="2013" name="Nature">
        <title>Insights into bilaterian evolution from three spiralian genomes.</title>
        <authorList>
            <person name="Simakov O."/>
            <person name="Marletaz F."/>
            <person name="Cho S.J."/>
            <person name="Edsinger-Gonzales E."/>
            <person name="Havlak P."/>
            <person name="Hellsten U."/>
            <person name="Kuo D.H."/>
            <person name="Larsson T."/>
            <person name="Lv J."/>
            <person name="Arendt D."/>
            <person name="Savage R."/>
            <person name="Osoegawa K."/>
            <person name="de Jong P."/>
            <person name="Grimwood J."/>
            <person name="Chapman J.A."/>
            <person name="Shapiro H."/>
            <person name="Aerts A."/>
            <person name="Otillar R.P."/>
            <person name="Terry A.Y."/>
            <person name="Boore J.L."/>
            <person name="Grigoriev I.V."/>
            <person name="Lindberg D.R."/>
            <person name="Seaver E.C."/>
            <person name="Weisblat D.A."/>
            <person name="Putnam N.H."/>
            <person name="Rokhsar D.S."/>
        </authorList>
    </citation>
    <scope>NUCLEOTIDE SEQUENCE</scope>
    <source>
        <strain evidence="9 11">I ESC-2004</strain>
    </source>
</reference>
<dbReference type="GO" id="GO:0000978">
    <property type="term" value="F:RNA polymerase II cis-regulatory region sequence-specific DNA binding"/>
    <property type="evidence" value="ECO:0007669"/>
    <property type="project" value="TreeGrafter"/>
</dbReference>
<feature type="region of interest" description="Disordered" evidence="7">
    <location>
        <begin position="177"/>
        <end position="203"/>
    </location>
</feature>
<feature type="DNA-binding region" description="Homeobox" evidence="5">
    <location>
        <begin position="86"/>
        <end position="145"/>
    </location>
</feature>
<sequence>MANILFSIDNILRGTTAPRSPHINVCDDEKTAPLVPDNVQIDTPDSGRKSNCSTSSSEGSMISEGVSDQSFDENRNPKKAEGGGKSKKARTTFTADQTIILEETYVHRRYLPAAERRRLAARLRLGDQQVKTWFQNRRMKEKRTMSAASDSLPPPTHVPNFHVAVYPSPLAGIDTRPQPTSLPQPTLSLAPTSTTDSIPWSSTFPPTDFRQIAPLGMSTNDHSGSSFLLPKLPPTPTVLAPIPLRPRQLYMP</sequence>
<organism evidence="9">
    <name type="scientific">Capitella teleta</name>
    <name type="common">Polychaete worm</name>
    <dbReference type="NCBI Taxonomy" id="283909"/>
    <lineage>
        <taxon>Eukaryota</taxon>
        <taxon>Metazoa</taxon>
        <taxon>Spiralia</taxon>
        <taxon>Lophotrochozoa</taxon>
        <taxon>Annelida</taxon>
        <taxon>Polychaeta</taxon>
        <taxon>Sedentaria</taxon>
        <taxon>Scolecida</taxon>
        <taxon>Capitellidae</taxon>
        <taxon>Capitella</taxon>
    </lineage>
</organism>
<dbReference type="Proteomes" id="UP000014760">
    <property type="component" value="Unassembled WGS sequence"/>
</dbReference>
<evidence type="ECO:0000313" key="11">
    <source>
        <dbReference type="Proteomes" id="UP000014760"/>
    </source>
</evidence>
<gene>
    <name evidence="9" type="ORF">CAPTEDRAFT_208832</name>
</gene>
<dbReference type="InterPro" id="IPR001356">
    <property type="entry name" value="HD"/>
</dbReference>
<dbReference type="InterPro" id="IPR017970">
    <property type="entry name" value="Homeobox_CS"/>
</dbReference>
<dbReference type="GO" id="GO:0030154">
    <property type="term" value="P:cell differentiation"/>
    <property type="evidence" value="ECO:0007669"/>
    <property type="project" value="TreeGrafter"/>
</dbReference>
<evidence type="ECO:0000256" key="6">
    <source>
        <dbReference type="RuleBase" id="RU000682"/>
    </source>
</evidence>
<dbReference type="HOGENOM" id="CLU_1103673_0_0_1"/>
<dbReference type="Gene3D" id="1.10.10.60">
    <property type="entry name" value="Homeodomain-like"/>
    <property type="match status" value="1"/>
</dbReference>
<dbReference type="OMA" id="MELAHRM"/>
<protein>
    <recommendedName>
        <fullName evidence="8">Homeobox domain-containing protein</fullName>
    </recommendedName>
</protein>
<keyword evidence="11" id="KW-1185">Reference proteome</keyword>
<dbReference type="PANTHER" id="PTHR24340">
    <property type="entry name" value="HOMEOBOX PROTEIN NKX"/>
    <property type="match status" value="1"/>
</dbReference>
<dbReference type="Pfam" id="PF00046">
    <property type="entry name" value="Homeodomain"/>
    <property type="match status" value="1"/>
</dbReference>
<dbReference type="PROSITE" id="PS50071">
    <property type="entry name" value="HOMEOBOX_2"/>
    <property type="match status" value="1"/>
</dbReference>
<feature type="region of interest" description="Disordered" evidence="7">
    <location>
        <begin position="27"/>
        <end position="90"/>
    </location>
</feature>
<evidence type="ECO:0000256" key="3">
    <source>
        <dbReference type="ARBA" id="ARBA00023155"/>
    </source>
</evidence>
<dbReference type="InterPro" id="IPR050394">
    <property type="entry name" value="Homeobox_NK-like"/>
</dbReference>
<dbReference type="PANTHER" id="PTHR24340:SF112">
    <property type="entry name" value="VENT HOMEOBOX"/>
    <property type="match status" value="1"/>
</dbReference>
<reference evidence="10" key="3">
    <citation type="submission" date="2015-06" db="UniProtKB">
        <authorList>
            <consortium name="EnsemblMetazoa"/>
        </authorList>
    </citation>
    <scope>IDENTIFICATION</scope>
</reference>
<keyword evidence="4 5" id="KW-0539">Nucleus</keyword>
<feature type="domain" description="Homeobox" evidence="8">
    <location>
        <begin position="84"/>
        <end position="144"/>
    </location>
</feature>
<keyword evidence="2 5" id="KW-0238">DNA-binding</keyword>
<keyword evidence="3 5" id="KW-0371">Homeobox</keyword>
<dbReference type="CDD" id="cd00086">
    <property type="entry name" value="homeodomain"/>
    <property type="match status" value="1"/>
</dbReference>